<gene>
    <name evidence="2" type="ORF">GCM10023147_18250</name>
</gene>
<feature type="domain" description="DUF559" evidence="1">
    <location>
        <begin position="256"/>
        <end position="320"/>
    </location>
</feature>
<proteinExistence type="predicted"/>
<reference evidence="3" key="1">
    <citation type="journal article" date="2019" name="Int. J. Syst. Evol. Microbiol.">
        <title>The Global Catalogue of Microorganisms (GCM) 10K type strain sequencing project: providing services to taxonomists for standard genome sequencing and annotation.</title>
        <authorList>
            <consortium name="The Broad Institute Genomics Platform"/>
            <consortium name="The Broad Institute Genome Sequencing Center for Infectious Disease"/>
            <person name="Wu L."/>
            <person name="Ma J."/>
        </authorList>
    </citation>
    <scope>NUCLEOTIDE SEQUENCE [LARGE SCALE GENOMIC DNA]</scope>
    <source>
        <strain evidence="3">JCM 17688</strain>
    </source>
</reference>
<name>A0ABP8JG71_9ACTN</name>
<keyword evidence="3" id="KW-1185">Reference proteome</keyword>
<accession>A0ABP8JG71</accession>
<dbReference type="Pfam" id="PF04480">
    <property type="entry name" value="DUF559"/>
    <property type="match status" value="1"/>
</dbReference>
<dbReference type="InterPro" id="IPR007569">
    <property type="entry name" value="DUF559"/>
</dbReference>
<sequence length="325" mass="34381">MRLADLPLGGVTRLPVARGALAAALDDLDADDPTVVVLPLGSGSASDVAEGVVEALTGVAVDLFPAWLPGAGWLEIKDRRPGSRLVTLAVRGLAHEHSGPPGVGTALSELARLAVGRPGFARLPRRERLDALAYALPRSYGRTRLALACVLDDAPSAPDAVTGACDWVAGAGVTVWLIGPGAAPLDRFALVHVDEGDDGASAPAPQVLYPPLSGRPHPASAAEQRLEEALTRQPWAVARRWNTLVPLGVLHPDVRVDLLFDVARLVVEVDGADHRTPEKYAADRRRDADLLLAGYRVLRFTNEHVLSDVSEVASIIAAVVERYAQ</sequence>
<comment type="caution">
    <text evidence="2">The sequence shown here is derived from an EMBL/GenBank/DDBJ whole genome shotgun (WGS) entry which is preliminary data.</text>
</comment>
<evidence type="ECO:0000313" key="2">
    <source>
        <dbReference type="EMBL" id="GAA4390371.1"/>
    </source>
</evidence>
<dbReference type="InterPro" id="IPR047216">
    <property type="entry name" value="Endonuclease_DUF559_bact"/>
</dbReference>
<dbReference type="PANTHER" id="PTHR38590">
    <property type="entry name" value="BLL0828 PROTEIN"/>
    <property type="match status" value="1"/>
</dbReference>
<organism evidence="2 3">
    <name type="scientific">Tsukamurella soli</name>
    <dbReference type="NCBI Taxonomy" id="644556"/>
    <lineage>
        <taxon>Bacteria</taxon>
        <taxon>Bacillati</taxon>
        <taxon>Actinomycetota</taxon>
        <taxon>Actinomycetes</taxon>
        <taxon>Mycobacteriales</taxon>
        <taxon>Tsukamurellaceae</taxon>
        <taxon>Tsukamurella</taxon>
    </lineage>
</organism>
<dbReference type="RefSeq" id="WP_344994083.1">
    <property type="nucleotide sequence ID" value="NZ_BAABFR010000022.1"/>
</dbReference>
<evidence type="ECO:0000259" key="1">
    <source>
        <dbReference type="Pfam" id="PF04480"/>
    </source>
</evidence>
<dbReference type="EMBL" id="BAABFR010000022">
    <property type="protein sequence ID" value="GAA4390371.1"/>
    <property type="molecule type" value="Genomic_DNA"/>
</dbReference>
<dbReference type="Gene3D" id="3.40.960.10">
    <property type="entry name" value="VSR Endonuclease"/>
    <property type="match status" value="1"/>
</dbReference>
<protein>
    <recommendedName>
        <fullName evidence="1">DUF559 domain-containing protein</fullName>
    </recommendedName>
</protein>
<evidence type="ECO:0000313" key="3">
    <source>
        <dbReference type="Proteomes" id="UP001500635"/>
    </source>
</evidence>
<dbReference type="Proteomes" id="UP001500635">
    <property type="component" value="Unassembled WGS sequence"/>
</dbReference>
<dbReference type="PANTHER" id="PTHR38590:SF1">
    <property type="entry name" value="BLL0828 PROTEIN"/>
    <property type="match status" value="1"/>
</dbReference>